<evidence type="ECO:0000313" key="3">
    <source>
        <dbReference type="Proteomes" id="UP000184111"/>
    </source>
</evidence>
<dbReference type="GO" id="GO:0008270">
    <property type="term" value="F:zinc ion binding"/>
    <property type="evidence" value="ECO:0007669"/>
    <property type="project" value="UniProtKB-KW"/>
</dbReference>
<feature type="domain" description="Elongation factor G-binding protein C-terminal treble-clef zinc-finger" evidence="1">
    <location>
        <begin position="8"/>
        <end position="164"/>
    </location>
</feature>
<keyword evidence="2" id="KW-0862">Zinc</keyword>
<gene>
    <name evidence="2" type="ORF">SAMN05216499_119122</name>
</gene>
<dbReference type="Proteomes" id="UP000184111">
    <property type="component" value="Unassembled WGS sequence"/>
</dbReference>
<proteinExistence type="predicted"/>
<protein>
    <submittedName>
        <fullName evidence="2">FBP C-terminal treble-clef zinc-finger</fullName>
    </submittedName>
</protein>
<dbReference type="RefSeq" id="WP_073501259.1">
    <property type="nucleotide sequence ID" value="NZ_FRBI01000019.1"/>
</dbReference>
<dbReference type="OrthoDB" id="4171838at2"/>
<reference evidence="2 3" key="1">
    <citation type="submission" date="2016-11" db="EMBL/GenBank/DDBJ databases">
        <authorList>
            <person name="Jaros S."/>
            <person name="Januszkiewicz K."/>
            <person name="Wedrychowicz H."/>
        </authorList>
    </citation>
    <scope>NUCLEOTIDE SEQUENCE [LARGE SCALE GENOMIC DNA]</scope>
    <source>
        <strain evidence="2 3">CGMCC 4.2025</strain>
    </source>
</reference>
<dbReference type="InterPro" id="IPR032330">
    <property type="entry name" value="EF-G-binding_C"/>
</dbReference>
<evidence type="ECO:0000313" key="2">
    <source>
        <dbReference type="EMBL" id="SHN06380.1"/>
    </source>
</evidence>
<name>A0A1M7NR74_9ACTN</name>
<evidence type="ECO:0000259" key="1">
    <source>
        <dbReference type="Pfam" id="PF16571"/>
    </source>
</evidence>
<keyword evidence="3" id="KW-1185">Reference proteome</keyword>
<keyword evidence="2" id="KW-0479">Metal-binding</keyword>
<dbReference type="AlphaFoldDB" id="A0A1M7NR74"/>
<dbReference type="Pfam" id="PF16571">
    <property type="entry name" value="FBP_C"/>
    <property type="match status" value="1"/>
</dbReference>
<sequence>MDALTDAEVRASFVNCSKGEAKRINLPRDMSGLPWADLDFLGWRDPGAPDRAYLVSPAAGGGPVGLTLRIAPGARRNLLRSSLCGLCLTGHGGGGVDLLAAPLAGPAGRQGNTVALYMCADLACSLYIRGKKTTPLVRRMEETLTLDEQIARTRRNLDAFLAKVTASTA</sequence>
<dbReference type="EMBL" id="FRBI01000019">
    <property type="protein sequence ID" value="SHN06380.1"/>
    <property type="molecule type" value="Genomic_DNA"/>
</dbReference>
<accession>A0A1M7NR74</accession>
<keyword evidence="2" id="KW-0863">Zinc-finger</keyword>
<organism evidence="2 3">
    <name type="scientific">Actinacidiphila paucisporea</name>
    <dbReference type="NCBI Taxonomy" id="310782"/>
    <lineage>
        <taxon>Bacteria</taxon>
        <taxon>Bacillati</taxon>
        <taxon>Actinomycetota</taxon>
        <taxon>Actinomycetes</taxon>
        <taxon>Kitasatosporales</taxon>
        <taxon>Streptomycetaceae</taxon>
        <taxon>Actinacidiphila</taxon>
    </lineage>
</organism>
<dbReference type="STRING" id="310782.SAMN05216499_119122"/>